<dbReference type="PANTHER" id="PTHR30353:SF0">
    <property type="entry name" value="TRANSMEMBRANE PROTEIN"/>
    <property type="match status" value="1"/>
</dbReference>
<name>A0A932YXJ1_9BACT</name>
<protein>
    <submittedName>
        <fullName evidence="9">VTT domain-containing protein</fullName>
    </submittedName>
</protein>
<comment type="similarity">
    <text evidence="2 7">Belongs to the DedA family.</text>
</comment>
<dbReference type="EMBL" id="JACQMJ010000004">
    <property type="protein sequence ID" value="MBI4132111.1"/>
    <property type="molecule type" value="Genomic_DNA"/>
</dbReference>
<evidence type="ECO:0000256" key="2">
    <source>
        <dbReference type="ARBA" id="ARBA00010792"/>
    </source>
</evidence>
<feature type="domain" description="VTT" evidence="8">
    <location>
        <begin position="36"/>
        <end position="161"/>
    </location>
</feature>
<feature type="transmembrane region" description="Helical" evidence="7">
    <location>
        <begin position="56"/>
        <end position="78"/>
    </location>
</feature>
<accession>A0A932YXJ1</accession>
<keyword evidence="6 7" id="KW-0472">Membrane</keyword>
<evidence type="ECO:0000256" key="1">
    <source>
        <dbReference type="ARBA" id="ARBA00004651"/>
    </source>
</evidence>
<gene>
    <name evidence="9" type="ORF">HY474_00590</name>
</gene>
<keyword evidence="3 7" id="KW-1003">Cell membrane</keyword>
<comment type="caution">
    <text evidence="9">The sequence shown here is derived from an EMBL/GenBank/DDBJ whole genome shotgun (WGS) entry which is preliminary data.</text>
</comment>
<evidence type="ECO:0000256" key="3">
    <source>
        <dbReference type="ARBA" id="ARBA00022475"/>
    </source>
</evidence>
<evidence type="ECO:0000313" key="10">
    <source>
        <dbReference type="Proteomes" id="UP000704960"/>
    </source>
</evidence>
<feature type="transmembrane region" description="Helical" evidence="7">
    <location>
        <begin position="12"/>
        <end position="36"/>
    </location>
</feature>
<keyword evidence="5 7" id="KW-1133">Transmembrane helix</keyword>
<dbReference type="InterPro" id="IPR032816">
    <property type="entry name" value="VTT_dom"/>
</dbReference>
<feature type="transmembrane region" description="Helical" evidence="7">
    <location>
        <begin position="144"/>
        <end position="167"/>
    </location>
</feature>
<evidence type="ECO:0000256" key="4">
    <source>
        <dbReference type="ARBA" id="ARBA00022692"/>
    </source>
</evidence>
<evidence type="ECO:0000256" key="5">
    <source>
        <dbReference type="ARBA" id="ARBA00022989"/>
    </source>
</evidence>
<evidence type="ECO:0000256" key="6">
    <source>
        <dbReference type="ARBA" id="ARBA00023136"/>
    </source>
</evidence>
<sequence length="213" mass="23821">MEFFGLDLVNLVQTAGLIGIFFIIFAESGLFIGFFLPGDSLLFTAGFLASQGYLPIGILVAGCFVAAVLGDNFGYAFGRRVGPRIFRRPQSLFFNPQNLERARRFYEAHGGKTLVIARFLPFIRTFVPILAGVGMMRYRIFFSYNVAGAFLWAVLLPLAGYFLGAVIPDVDRYLLPIVTGIIVVTTLPSVITVLRDRERRAFLWRILTFCGRK</sequence>
<organism evidence="9 10">
    <name type="scientific">Candidatus Sungiibacteriota bacterium</name>
    <dbReference type="NCBI Taxonomy" id="2750080"/>
    <lineage>
        <taxon>Bacteria</taxon>
        <taxon>Candidatus Sungiibacteriota</taxon>
    </lineage>
</organism>
<dbReference type="Proteomes" id="UP000704960">
    <property type="component" value="Unassembled WGS sequence"/>
</dbReference>
<keyword evidence="4 7" id="KW-0812">Transmembrane</keyword>
<evidence type="ECO:0000313" key="9">
    <source>
        <dbReference type="EMBL" id="MBI4132111.1"/>
    </source>
</evidence>
<dbReference type="InterPro" id="IPR032818">
    <property type="entry name" value="DedA-like"/>
</dbReference>
<reference evidence="9" key="1">
    <citation type="submission" date="2020-07" db="EMBL/GenBank/DDBJ databases">
        <title>Huge and variable diversity of episymbiotic CPR bacteria and DPANN archaea in groundwater ecosystems.</title>
        <authorList>
            <person name="He C.Y."/>
            <person name="Keren R."/>
            <person name="Whittaker M."/>
            <person name="Farag I.F."/>
            <person name="Doudna J."/>
            <person name="Cate J.H.D."/>
            <person name="Banfield J.F."/>
        </authorList>
    </citation>
    <scope>NUCLEOTIDE SEQUENCE</scope>
    <source>
        <strain evidence="9">NC_groundwater_1226_Ag_S-0.1um_59_124</strain>
    </source>
</reference>
<dbReference type="GO" id="GO:0005886">
    <property type="term" value="C:plasma membrane"/>
    <property type="evidence" value="ECO:0007669"/>
    <property type="project" value="UniProtKB-SubCell"/>
</dbReference>
<feature type="transmembrane region" description="Helical" evidence="7">
    <location>
        <begin position="173"/>
        <end position="194"/>
    </location>
</feature>
<evidence type="ECO:0000256" key="7">
    <source>
        <dbReference type="RuleBase" id="RU367016"/>
    </source>
</evidence>
<evidence type="ECO:0000259" key="8">
    <source>
        <dbReference type="Pfam" id="PF09335"/>
    </source>
</evidence>
<dbReference type="AlphaFoldDB" id="A0A932YXJ1"/>
<comment type="subcellular location">
    <subcellularLocation>
        <location evidence="1 7">Cell membrane</location>
        <topology evidence="1 7">Multi-pass membrane protein</topology>
    </subcellularLocation>
</comment>
<dbReference type="PANTHER" id="PTHR30353">
    <property type="entry name" value="INNER MEMBRANE PROTEIN DEDA-RELATED"/>
    <property type="match status" value="1"/>
</dbReference>
<proteinExistence type="inferred from homology"/>
<dbReference type="Pfam" id="PF09335">
    <property type="entry name" value="VTT_dom"/>
    <property type="match status" value="1"/>
</dbReference>